<organism evidence="1 2">
    <name type="scientific">Cupriavidus pauculus</name>
    <dbReference type="NCBI Taxonomy" id="82633"/>
    <lineage>
        <taxon>Bacteria</taxon>
        <taxon>Pseudomonadati</taxon>
        <taxon>Pseudomonadota</taxon>
        <taxon>Betaproteobacteria</taxon>
        <taxon>Burkholderiales</taxon>
        <taxon>Burkholderiaceae</taxon>
        <taxon>Cupriavidus</taxon>
    </lineage>
</organism>
<name>A0A2N5C1X9_9BURK</name>
<dbReference type="RefSeq" id="WP_101685739.1">
    <property type="nucleotide sequence ID" value="NZ_PJRP01000035.1"/>
</dbReference>
<comment type="caution">
    <text evidence="1">The sequence shown here is derived from an EMBL/GenBank/DDBJ whole genome shotgun (WGS) entry which is preliminary data.</text>
</comment>
<dbReference type="EMBL" id="PJRP01000035">
    <property type="protein sequence ID" value="PLP96215.1"/>
    <property type="molecule type" value="Genomic_DNA"/>
</dbReference>
<dbReference type="Gene3D" id="3.50.30.50">
    <property type="entry name" value="Putative cyclase"/>
    <property type="match status" value="1"/>
</dbReference>
<dbReference type="PANTHER" id="PTHR34861:SF11">
    <property type="entry name" value="CYCLASE"/>
    <property type="match status" value="1"/>
</dbReference>
<protein>
    <submittedName>
        <fullName evidence="1">Cyclase</fullName>
    </submittedName>
</protein>
<dbReference type="Proteomes" id="UP000234341">
    <property type="component" value="Unassembled WGS sequence"/>
</dbReference>
<dbReference type="InterPro" id="IPR037175">
    <property type="entry name" value="KFase_sf"/>
</dbReference>
<dbReference type="OrthoDB" id="7067800at2"/>
<dbReference type="GO" id="GO:0019441">
    <property type="term" value="P:L-tryptophan catabolic process to kynurenine"/>
    <property type="evidence" value="ECO:0007669"/>
    <property type="project" value="InterPro"/>
</dbReference>
<dbReference type="SUPFAM" id="SSF102198">
    <property type="entry name" value="Putative cyclase"/>
    <property type="match status" value="1"/>
</dbReference>
<accession>A0A2N5C1X9</accession>
<dbReference type="PANTHER" id="PTHR34861">
    <property type="match status" value="1"/>
</dbReference>
<evidence type="ECO:0000313" key="2">
    <source>
        <dbReference type="Proteomes" id="UP000234341"/>
    </source>
</evidence>
<dbReference type="GO" id="GO:0004061">
    <property type="term" value="F:arylformamidase activity"/>
    <property type="evidence" value="ECO:0007669"/>
    <property type="project" value="InterPro"/>
</dbReference>
<evidence type="ECO:0000313" key="1">
    <source>
        <dbReference type="EMBL" id="PLP96215.1"/>
    </source>
</evidence>
<proteinExistence type="predicted"/>
<dbReference type="Pfam" id="PF04199">
    <property type="entry name" value="Cyclase"/>
    <property type="match status" value="1"/>
</dbReference>
<sequence length="352" mass="39077">MRWKQRPEGSNWGDFGPDDQLGRVNLIGPEQVVKGAREIQAGISFCLSMPLDYPGGNKLNPRRHPPQLRPTFRDDIPYLNFPLAKVNPAATDVISDDQVLLCLQYSTQWDSLAHVGALFDADGDGRPERVYYNGYRANADIVGPVDYAEDDHFAAHDCGHGHGSHADALGIENFAVKGMQGRGVLVDLADTFGTDFRNVGYDDLMRAMEAHRVEVERGDMLLLRTGFAEVVLSMQRNPDENVLHHSCCALNGRDDRLLNWITDAGIAALIADNYAVERFPALPPPDDTKAHPLLPLHHHCLFKLGLPLGELWYLRELADWLRAHQRTRFMLTAPPLRLPGAVGSPTTPIATV</sequence>
<gene>
    <name evidence="1" type="ORF">CYJ10_33485</name>
</gene>
<dbReference type="AlphaFoldDB" id="A0A2N5C1X9"/>
<reference evidence="1 2" key="1">
    <citation type="submission" date="2017-12" db="EMBL/GenBank/DDBJ databases">
        <title>Genome sequence of the active heterotrophic nitrifier-denitrifier, Cupriavidus pauculus UM1.</title>
        <authorList>
            <person name="Putonti C."/>
            <person name="Castignetti D."/>
        </authorList>
    </citation>
    <scope>NUCLEOTIDE SEQUENCE [LARGE SCALE GENOMIC DNA]</scope>
    <source>
        <strain evidence="1 2">UM1</strain>
    </source>
</reference>
<dbReference type="InterPro" id="IPR007325">
    <property type="entry name" value="KFase/CYL"/>
</dbReference>